<proteinExistence type="predicted"/>
<evidence type="ECO:0000313" key="3">
    <source>
        <dbReference type="EMBL" id="OAF62344.1"/>
    </source>
</evidence>
<dbReference type="CDD" id="cd20273">
    <property type="entry name" value="Complex1_LYR_unchar"/>
    <property type="match status" value="1"/>
</dbReference>
<dbReference type="Pfam" id="PF05347">
    <property type="entry name" value="Complex1_LYR"/>
    <property type="match status" value="1"/>
</dbReference>
<feature type="region of interest" description="Disordered" evidence="1">
    <location>
        <begin position="274"/>
        <end position="293"/>
    </location>
</feature>
<dbReference type="AlphaFoldDB" id="A0A177AME8"/>
<reference evidence="3" key="1">
    <citation type="submission" date="2016-03" db="EMBL/GenBank/DDBJ databases">
        <title>Updated assembly of Pseudogymnoascus destructans, the fungus causing white-nose syndrome of bats.</title>
        <authorList>
            <person name="Palmer J.M."/>
            <person name="Drees K.P."/>
            <person name="Foster J.T."/>
            <person name="Lindner D.L."/>
        </authorList>
    </citation>
    <scope>NUCLEOTIDE SEQUENCE [LARGE SCALE GENOMIC DNA]</scope>
    <source>
        <strain evidence="3">20631-21</strain>
    </source>
</reference>
<evidence type="ECO:0000256" key="1">
    <source>
        <dbReference type="SAM" id="MobiDB-lite"/>
    </source>
</evidence>
<feature type="domain" description="Complex 1 LYR protein" evidence="2">
    <location>
        <begin position="17"/>
        <end position="75"/>
    </location>
</feature>
<protein>
    <recommendedName>
        <fullName evidence="2">Complex 1 LYR protein domain-containing protein</fullName>
    </recommendedName>
</protein>
<dbReference type="OrthoDB" id="3925971at2759"/>
<sequence length="293" mass="33535">MPKQFVPHRRGPHRIACIALYRALLSKCRQIKVPASFNRGPVPPIKHLIRRQFRRNVHVTSGPLVVAALRVGYEAEELLHTATTGSGAAHSKILDLLRGVQAQGDATRLENAENPPLPPPPPRRIPGPYPGVTPVLERQPRPKSQLTGRRYVPKLVSANSIPFLRFKKPQSPFLSQVLNGKIKLRQKRNNHLERLGGLLDMTSWEQMWDEELGMVEGEHWSAATYREKLGVENALEKASEANVVIARKMLAIVDEEQRLADIEKREWLREKRKRYRHRKRERDEALQGELPKH</sequence>
<name>A0A177AME8_9PEZI</name>
<dbReference type="RefSeq" id="XP_024327616.1">
    <property type="nucleotide sequence ID" value="XM_024464859.1"/>
</dbReference>
<feature type="compositionally biased region" description="Basic and acidic residues" evidence="1">
    <location>
        <begin position="281"/>
        <end position="293"/>
    </location>
</feature>
<evidence type="ECO:0000259" key="2">
    <source>
        <dbReference type="Pfam" id="PF05347"/>
    </source>
</evidence>
<gene>
    <name evidence="3" type="ORF">VC83_01174</name>
</gene>
<organism evidence="3">
    <name type="scientific">Pseudogymnoascus destructans</name>
    <dbReference type="NCBI Taxonomy" id="655981"/>
    <lineage>
        <taxon>Eukaryota</taxon>
        <taxon>Fungi</taxon>
        <taxon>Dikarya</taxon>
        <taxon>Ascomycota</taxon>
        <taxon>Pezizomycotina</taxon>
        <taxon>Leotiomycetes</taxon>
        <taxon>Thelebolales</taxon>
        <taxon>Thelebolaceae</taxon>
        <taxon>Pseudogymnoascus</taxon>
    </lineage>
</organism>
<dbReference type="eggNOG" id="ENOG502S4VH">
    <property type="taxonomic scope" value="Eukaryota"/>
</dbReference>
<dbReference type="InterPro" id="IPR008011">
    <property type="entry name" value="Complex1_LYR_dom"/>
</dbReference>
<dbReference type="GeneID" id="36284266"/>
<dbReference type="VEuPathDB" id="FungiDB:GMDG_04246"/>
<dbReference type="Proteomes" id="UP000077154">
    <property type="component" value="Unassembled WGS sequence"/>
</dbReference>
<dbReference type="EMBL" id="KV441387">
    <property type="protein sequence ID" value="OAF62344.1"/>
    <property type="molecule type" value="Genomic_DNA"/>
</dbReference>
<dbReference type="InterPro" id="IPR046896">
    <property type="entry name" value="Cup1-like_N"/>
</dbReference>
<accession>A0A177AME8</accession>